<reference evidence="2 3" key="1">
    <citation type="submission" date="2016-04" db="EMBL/GenBank/DDBJ databases">
        <title>A degradative enzymes factory behind the ericoid mycorrhizal symbiosis.</title>
        <authorList>
            <consortium name="DOE Joint Genome Institute"/>
            <person name="Martino E."/>
            <person name="Morin E."/>
            <person name="Grelet G."/>
            <person name="Kuo A."/>
            <person name="Kohler A."/>
            <person name="Daghino S."/>
            <person name="Barry K."/>
            <person name="Choi C."/>
            <person name="Cichocki N."/>
            <person name="Clum A."/>
            <person name="Copeland A."/>
            <person name="Hainaut M."/>
            <person name="Haridas S."/>
            <person name="Labutti K."/>
            <person name="Lindquist E."/>
            <person name="Lipzen A."/>
            <person name="Khouja H.-R."/>
            <person name="Murat C."/>
            <person name="Ohm R."/>
            <person name="Olson A."/>
            <person name="Spatafora J."/>
            <person name="Veneault-Fourrey C."/>
            <person name="Henrissat B."/>
            <person name="Grigoriev I."/>
            <person name="Martin F."/>
            <person name="Perotto S."/>
        </authorList>
    </citation>
    <scope>NUCLEOTIDE SEQUENCE [LARGE SCALE GENOMIC DNA]</scope>
    <source>
        <strain evidence="2 3">E</strain>
    </source>
</reference>
<organism evidence="2 3">
    <name type="scientific">Hyaloscypha bicolor E</name>
    <dbReference type="NCBI Taxonomy" id="1095630"/>
    <lineage>
        <taxon>Eukaryota</taxon>
        <taxon>Fungi</taxon>
        <taxon>Dikarya</taxon>
        <taxon>Ascomycota</taxon>
        <taxon>Pezizomycotina</taxon>
        <taxon>Leotiomycetes</taxon>
        <taxon>Helotiales</taxon>
        <taxon>Hyaloscyphaceae</taxon>
        <taxon>Hyaloscypha</taxon>
        <taxon>Hyaloscypha bicolor</taxon>
    </lineage>
</organism>
<protein>
    <submittedName>
        <fullName evidence="2">Uncharacterized protein</fullName>
    </submittedName>
</protein>
<evidence type="ECO:0000256" key="1">
    <source>
        <dbReference type="SAM" id="MobiDB-lite"/>
    </source>
</evidence>
<evidence type="ECO:0000313" key="2">
    <source>
        <dbReference type="EMBL" id="PMD56959.1"/>
    </source>
</evidence>
<feature type="region of interest" description="Disordered" evidence="1">
    <location>
        <begin position="82"/>
        <end position="110"/>
    </location>
</feature>
<gene>
    <name evidence="2" type="ORF">K444DRAFT_40729</name>
</gene>
<evidence type="ECO:0000313" key="3">
    <source>
        <dbReference type="Proteomes" id="UP000235371"/>
    </source>
</evidence>
<dbReference type="AlphaFoldDB" id="A0A2J6T1R7"/>
<name>A0A2J6T1R7_9HELO</name>
<proteinExistence type="predicted"/>
<keyword evidence="3" id="KW-1185">Reference proteome</keyword>
<dbReference type="Proteomes" id="UP000235371">
    <property type="component" value="Unassembled WGS sequence"/>
</dbReference>
<feature type="compositionally biased region" description="Basic and acidic residues" evidence="1">
    <location>
        <begin position="47"/>
        <end position="61"/>
    </location>
</feature>
<dbReference type="GeneID" id="36580654"/>
<feature type="region of interest" description="Disordered" evidence="1">
    <location>
        <begin position="1"/>
        <end position="68"/>
    </location>
</feature>
<sequence>MASEAPRSSRAGQGRQLKREGAASSLGTRQDKTRQHRPQKSNNAQRRKPDSSRRQTSREEWTVAESDAQDALVVSSEKEIGCGERDEQIQGQHSTARSLGAGRLNDHRTNYNTGARRVPYQGAESRCCCTAVSVLCESVFLCKQMRCASAIPFEFSLRRTFGGRVRRLEDWKTGSLEVRKEKTIRVTADKRATREQMIPNSQISPLNQCPASHSAFNHPFVCAEQSARTSGSKESLKRSQPPPPDHALIPSPFASKFRISVDFEGFFSFPCRMLCRDWPRSGADRHSPEFSH</sequence>
<dbReference type="InParanoid" id="A0A2J6T1R7"/>
<accession>A0A2J6T1R7</accession>
<dbReference type="RefSeq" id="XP_024733863.1">
    <property type="nucleotide sequence ID" value="XM_024872574.1"/>
</dbReference>
<dbReference type="EMBL" id="KZ613847">
    <property type="protein sequence ID" value="PMD56959.1"/>
    <property type="molecule type" value="Genomic_DNA"/>
</dbReference>
<feature type="region of interest" description="Disordered" evidence="1">
    <location>
        <begin position="231"/>
        <end position="251"/>
    </location>
</feature>
<dbReference type="OrthoDB" id="10587310at2759"/>